<dbReference type="AlphaFoldDB" id="A0A7I7WCN9"/>
<name>A0A7I7WCN9_9MYCO</name>
<dbReference type="FunFam" id="3.40.50.720:FF:000084">
    <property type="entry name" value="Short-chain dehydrogenase reductase"/>
    <property type="match status" value="1"/>
</dbReference>
<dbReference type="OrthoDB" id="5173603at2"/>
<dbReference type="PRINTS" id="PR00081">
    <property type="entry name" value="GDHRDH"/>
</dbReference>
<keyword evidence="5" id="KW-0614">Plasmid</keyword>
<dbReference type="EMBL" id="AP022607">
    <property type="protein sequence ID" value="BBZ15234.1"/>
    <property type="molecule type" value="Genomic_DNA"/>
</dbReference>
<sequence>MGRVERKVAFVTGAARGQGRSHALRLAQEGADIIAVDIDEQVETAITPTATADDLAHTVKLVEETGRRIVARTADVRDLTALQDVVAEGVAELGRLDIVVANAGIASSDLLHTMDERVWQEMIDINLTGVWKTTRAAVPLMIEKGEGGSVILISSIGGLVGFSHLGHYTAAKHGVTGLMRALAVELAPHRIRCNSVHPGTVDSPMLSNPIGYEFWTGVPGATREDAAKLLVAMNALKVPWVDEIDISNVVLFLASDDARYITGSTQVVDAGATAPFKIPHA</sequence>
<dbReference type="SUPFAM" id="SSF51735">
    <property type="entry name" value="NAD(P)-binding Rossmann-fold domains"/>
    <property type="match status" value="1"/>
</dbReference>
<evidence type="ECO:0000313" key="7">
    <source>
        <dbReference type="Proteomes" id="UP000192441"/>
    </source>
</evidence>
<dbReference type="PROSITE" id="PS00061">
    <property type="entry name" value="ADH_SHORT"/>
    <property type="match status" value="1"/>
</dbReference>
<organism evidence="6 7">
    <name type="scientific">Mycobacterium branderi</name>
    <dbReference type="NCBI Taxonomy" id="43348"/>
    <lineage>
        <taxon>Bacteria</taxon>
        <taxon>Bacillati</taxon>
        <taxon>Actinomycetota</taxon>
        <taxon>Actinomycetes</taxon>
        <taxon>Mycobacteriales</taxon>
        <taxon>Mycobacteriaceae</taxon>
        <taxon>Mycobacterium</taxon>
    </lineage>
</organism>
<evidence type="ECO:0000313" key="5">
    <source>
        <dbReference type="EMBL" id="BBZ15234.1"/>
    </source>
</evidence>
<gene>
    <name evidence="6" type="ORF">BST20_18195</name>
    <name evidence="5" type="ORF">MBRA_54290</name>
</gene>
<keyword evidence="2" id="KW-0560">Oxidoreductase</keyword>
<dbReference type="InterPro" id="IPR020904">
    <property type="entry name" value="Sc_DH/Rdtase_CS"/>
</dbReference>
<evidence type="ECO:0000256" key="1">
    <source>
        <dbReference type="ARBA" id="ARBA00006484"/>
    </source>
</evidence>
<dbReference type="RefSeq" id="WP_083132787.1">
    <property type="nucleotide sequence ID" value="NZ_AP022607.1"/>
</dbReference>
<dbReference type="NCBIfam" id="TIGR03971">
    <property type="entry name" value="SDR_subfam_1"/>
    <property type="match status" value="1"/>
</dbReference>
<keyword evidence="8" id="KW-1185">Reference proteome</keyword>
<reference evidence="5" key="3">
    <citation type="submission" date="2020-02" db="EMBL/GenBank/DDBJ databases">
        <authorList>
            <person name="Matsumoto Y."/>
            <person name="Motooka D."/>
            <person name="Nakamura S."/>
        </authorList>
    </citation>
    <scope>NUCLEOTIDE SEQUENCE</scope>
    <source>
        <strain evidence="5">JCM 12687</strain>
        <plasmid evidence="5">pJCM12687</plasmid>
    </source>
</reference>
<dbReference type="InterPro" id="IPR002347">
    <property type="entry name" value="SDR_fam"/>
</dbReference>
<dbReference type="PANTHER" id="PTHR24321">
    <property type="entry name" value="DEHYDROGENASES, SHORT CHAIN"/>
    <property type="match status" value="1"/>
</dbReference>
<dbReference type="InterPro" id="IPR023985">
    <property type="entry name" value="SDR_subfam_1"/>
</dbReference>
<dbReference type="PANTHER" id="PTHR24321:SF8">
    <property type="entry name" value="ESTRADIOL 17-BETA-DEHYDROGENASE 8-RELATED"/>
    <property type="match status" value="1"/>
</dbReference>
<dbReference type="PRINTS" id="PR00080">
    <property type="entry name" value="SDRFAMILY"/>
</dbReference>
<dbReference type="Pfam" id="PF00106">
    <property type="entry name" value="adh_short"/>
    <property type="match status" value="1"/>
</dbReference>
<dbReference type="NCBIfam" id="NF009467">
    <property type="entry name" value="PRK12826.1-3"/>
    <property type="match status" value="1"/>
</dbReference>
<keyword evidence="3" id="KW-0520">NAD</keyword>
<dbReference type="Proteomes" id="UP000192441">
    <property type="component" value="Unassembled WGS sequence"/>
</dbReference>
<evidence type="ECO:0000256" key="2">
    <source>
        <dbReference type="ARBA" id="ARBA00023002"/>
    </source>
</evidence>
<proteinExistence type="inferred from homology"/>
<reference evidence="5 8" key="2">
    <citation type="journal article" date="2019" name="Emerg. Microbes Infect.">
        <title>Comprehensive subspecies identification of 175 nontuberculous mycobacteria species based on 7547 genomic profiles.</title>
        <authorList>
            <person name="Matsumoto Y."/>
            <person name="Kinjo T."/>
            <person name="Motooka D."/>
            <person name="Nabeya D."/>
            <person name="Jung N."/>
            <person name="Uechi K."/>
            <person name="Horii T."/>
            <person name="Iida T."/>
            <person name="Fujita J."/>
            <person name="Nakamura S."/>
        </authorList>
    </citation>
    <scope>NUCLEOTIDE SEQUENCE [LARGE SCALE GENOMIC DNA]</scope>
    <source>
        <strain evidence="5 8">JCM 12687</strain>
        <plasmid evidence="5">pJCM12687</plasmid>
    </source>
</reference>
<evidence type="ECO:0000256" key="3">
    <source>
        <dbReference type="ARBA" id="ARBA00023027"/>
    </source>
</evidence>
<dbReference type="EMBL" id="MVHM01000012">
    <property type="protein sequence ID" value="ORA35512.1"/>
    <property type="molecule type" value="Genomic_DNA"/>
</dbReference>
<accession>A0A7I7WCN9</accession>
<evidence type="ECO:0000313" key="8">
    <source>
        <dbReference type="Proteomes" id="UP000467379"/>
    </source>
</evidence>
<comment type="similarity">
    <text evidence="1 4">Belongs to the short-chain dehydrogenases/reductases (SDR) family.</text>
</comment>
<protein>
    <submittedName>
        <fullName evidence="6">3-ketoacyl-ACP reductase</fullName>
    </submittedName>
    <submittedName>
        <fullName evidence="5">Oxidoreductase</fullName>
    </submittedName>
</protein>
<dbReference type="CDD" id="cd05233">
    <property type="entry name" value="SDR_c"/>
    <property type="match status" value="1"/>
</dbReference>
<dbReference type="Gene3D" id="3.40.50.720">
    <property type="entry name" value="NAD(P)-binding Rossmann-like Domain"/>
    <property type="match status" value="1"/>
</dbReference>
<dbReference type="GO" id="GO:0016491">
    <property type="term" value="F:oxidoreductase activity"/>
    <property type="evidence" value="ECO:0007669"/>
    <property type="project" value="UniProtKB-KW"/>
</dbReference>
<reference evidence="6 7" key="1">
    <citation type="submission" date="2016-12" db="EMBL/GenBank/DDBJ databases">
        <title>The new phylogeny of genus Mycobacterium.</title>
        <authorList>
            <person name="Tortoli E."/>
            <person name="Trovato A."/>
            <person name="Cirillo D.M."/>
        </authorList>
    </citation>
    <scope>NUCLEOTIDE SEQUENCE [LARGE SCALE GENOMIC DNA]</scope>
    <source>
        <strain evidence="6 7">DSM 44624</strain>
    </source>
</reference>
<evidence type="ECO:0000313" key="6">
    <source>
        <dbReference type="EMBL" id="ORA35512.1"/>
    </source>
</evidence>
<dbReference type="Proteomes" id="UP000467379">
    <property type="component" value="Plasmid pJCM12687"/>
</dbReference>
<evidence type="ECO:0000256" key="4">
    <source>
        <dbReference type="RuleBase" id="RU000363"/>
    </source>
</evidence>
<geneLocation type="plasmid" evidence="5 8">
    <name>pJCM12687</name>
</geneLocation>
<dbReference type="InterPro" id="IPR036291">
    <property type="entry name" value="NAD(P)-bd_dom_sf"/>
</dbReference>